<dbReference type="Gene3D" id="3.30.1330.20">
    <property type="entry name" value="Tubulin/FtsZ, C-terminal domain"/>
    <property type="match status" value="1"/>
</dbReference>
<dbReference type="InterPro" id="IPR008280">
    <property type="entry name" value="Tub_FtsZ_C"/>
</dbReference>
<name>A0A7M1B8F1_9BACT</name>
<dbReference type="SUPFAM" id="SSF55307">
    <property type="entry name" value="Tubulin C-terminal domain-like"/>
    <property type="match status" value="1"/>
</dbReference>
<organism evidence="3 4">
    <name type="scientific">Sulfurimonas paralvinellae</name>
    <dbReference type="NCBI Taxonomy" id="317658"/>
    <lineage>
        <taxon>Bacteria</taxon>
        <taxon>Pseudomonadati</taxon>
        <taxon>Campylobacterota</taxon>
        <taxon>Epsilonproteobacteria</taxon>
        <taxon>Campylobacterales</taxon>
        <taxon>Sulfurimonadaceae</taxon>
        <taxon>Sulfurimonas</taxon>
    </lineage>
</organism>
<keyword evidence="2" id="KW-0342">GTP-binding</keyword>
<proteinExistence type="predicted"/>
<dbReference type="RefSeq" id="WP_193109868.1">
    <property type="nucleotide sequence ID" value="NZ_CP041406.1"/>
</dbReference>
<evidence type="ECO:0000313" key="3">
    <source>
        <dbReference type="EMBL" id="QOP45881.1"/>
    </source>
</evidence>
<sequence>MEIFEATESNANANIDKKELYTYIDNTEFSDEIKEAIKGMLGVVISSGDNDINLDVDDLKIIMGHGGVAFVGTGEFEDENSATKAIKLAIRNSSWIMI</sequence>
<gene>
    <name evidence="3" type="ORF">FM071_06085</name>
</gene>
<dbReference type="AlphaFoldDB" id="A0A7M1B8F1"/>
<dbReference type="EMBL" id="CP041406">
    <property type="protein sequence ID" value="QOP45881.1"/>
    <property type="molecule type" value="Genomic_DNA"/>
</dbReference>
<dbReference type="GO" id="GO:0005525">
    <property type="term" value="F:GTP binding"/>
    <property type="evidence" value="ECO:0007669"/>
    <property type="project" value="UniProtKB-KW"/>
</dbReference>
<protein>
    <submittedName>
        <fullName evidence="3">Uncharacterized protein</fullName>
    </submittedName>
</protein>
<reference evidence="3 4" key="1">
    <citation type="submission" date="2019-07" db="EMBL/GenBank/DDBJ databases">
        <title>Sulfurimonas paralvinellae sp. nov., a novel mesophilic, hydrogen- and sulfur-oxidizing chemolithoautotroph within the Epsilonproteo- bacteria isolated from a deep-sea hydrothermal vent polychaete nest, reclassification of Thiomicrospira denitrificans as Sulfurimonas denitrificans comb. nov. and emended description of the genus Sulfurimonas.</title>
        <authorList>
            <person name="Wang S."/>
            <person name="Jiang L."/>
            <person name="Shao Z."/>
        </authorList>
    </citation>
    <scope>NUCLEOTIDE SEQUENCE [LARGE SCALE GENOMIC DNA]</scope>
    <source>
        <strain evidence="3 4">GO25</strain>
    </source>
</reference>
<dbReference type="InterPro" id="IPR037103">
    <property type="entry name" value="Tubulin/FtsZ-like_C"/>
</dbReference>
<dbReference type="KEGG" id="spal:FM071_06085"/>
<evidence type="ECO:0000313" key="4">
    <source>
        <dbReference type="Proteomes" id="UP000593580"/>
    </source>
</evidence>
<keyword evidence="4" id="KW-1185">Reference proteome</keyword>
<evidence type="ECO:0000256" key="2">
    <source>
        <dbReference type="ARBA" id="ARBA00023134"/>
    </source>
</evidence>
<evidence type="ECO:0000256" key="1">
    <source>
        <dbReference type="ARBA" id="ARBA00022741"/>
    </source>
</evidence>
<dbReference type="Proteomes" id="UP000593580">
    <property type="component" value="Chromosome"/>
</dbReference>
<accession>A0A7M1B8F1</accession>
<keyword evidence="1" id="KW-0547">Nucleotide-binding</keyword>